<reference evidence="3" key="1">
    <citation type="submission" date="2020-10" db="EMBL/GenBank/DDBJ databases">
        <title>Connecting structure to function with the recovery of over 1000 high-quality activated sludge metagenome-assembled genomes encoding full-length rRNA genes using long-read sequencing.</title>
        <authorList>
            <person name="Singleton C.M."/>
            <person name="Petriglieri F."/>
            <person name="Kristensen J.M."/>
            <person name="Kirkegaard R.H."/>
            <person name="Michaelsen T.Y."/>
            <person name="Andersen M.H."/>
            <person name="Karst S.M."/>
            <person name="Dueholm M.S."/>
            <person name="Nielsen P.H."/>
            <person name="Albertsen M."/>
        </authorList>
    </citation>
    <scope>NUCLEOTIDE SEQUENCE</scope>
    <source>
        <strain evidence="3">Hirt_18-Q3-R61-65_BATAC.395</strain>
    </source>
</reference>
<dbReference type="NCBIfam" id="NF009150">
    <property type="entry name" value="PRK12497.1-3"/>
    <property type="match status" value="1"/>
</dbReference>
<dbReference type="AlphaFoldDB" id="A0A9D7K1F4"/>
<dbReference type="GO" id="GO:0003676">
    <property type="term" value="F:nucleic acid binding"/>
    <property type="evidence" value="ECO:0007669"/>
    <property type="project" value="InterPro"/>
</dbReference>
<dbReference type="InterPro" id="IPR003509">
    <property type="entry name" value="UPF0102_YraN-like"/>
</dbReference>
<evidence type="ECO:0000256" key="2">
    <source>
        <dbReference type="HAMAP-Rule" id="MF_00048"/>
    </source>
</evidence>
<evidence type="ECO:0000313" key="3">
    <source>
        <dbReference type="EMBL" id="MBK8524508.1"/>
    </source>
</evidence>
<accession>A0A9D7K1F4</accession>
<comment type="caution">
    <text evidence="3">The sequence shown here is derived from an EMBL/GenBank/DDBJ whole genome shotgun (WGS) entry which is preliminary data.</text>
</comment>
<evidence type="ECO:0000313" key="4">
    <source>
        <dbReference type="Proteomes" id="UP000886689"/>
    </source>
</evidence>
<name>A0A9D7K1F4_9PROT</name>
<dbReference type="EMBL" id="JADJUC010000010">
    <property type="protein sequence ID" value="MBK8524508.1"/>
    <property type="molecule type" value="Genomic_DNA"/>
</dbReference>
<sequence length="126" mass="14003">MRGLLPVKPNDTTDGALAEALAATHLARHGLRVIERNFRVRGGEIDLICRDGTTLVFVEVRLRRNNNFGGAAASITATKRRRLVQAARHYLLRQPDALCRFDCVLMTALNDAGIEWMKNAFSADDI</sequence>
<comment type="similarity">
    <text evidence="1 2">Belongs to the UPF0102 family.</text>
</comment>
<dbReference type="Pfam" id="PF02021">
    <property type="entry name" value="UPF0102"/>
    <property type="match status" value="1"/>
</dbReference>
<evidence type="ECO:0000256" key="1">
    <source>
        <dbReference type="ARBA" id="ARBA00006738"/>
    </source>
</evidence>
<dbReference type="HAMAP" id="MF_00048">
    <property type="entry name" value="UPF0102"/>
    <property type="match status" value="1"/>
</dbReference>
<dbReference type="CDD" id="cd20736">
    <property type="entry name" value="PoNe_Nuclease"/>
    <property type="match status" value="1"/>
</dbReference>
<dbReference type="InterPro" id="IPR011856">
    <property type="entry name" value="tRNA_endonuc-like_dom_sf"/>
</dbReference>
<dbReference type="PANTHER" id="PTHR34039:SF1">
    <property type="entry name" value="UPF0102 PROTEIN YRAN"/>
    <property type="match status" value="1"/>
</dbReference>
<dbReference type="InterPro" id="IPR011335">
    <property type="entry name" value="Restrct_endonuc-II-like"/>
</dbReference>
<dbReference type="Proteomes" id="UP000886689">
    <property type="component" value="Unassembled WGS sequence"/>
</dbReference>
<organism evidence="3 4">
    <name type="scientific">Candidatus Proximibacter danicus</name>
    <dbReference type="NCBI Taxonomy" id="2954365"/>
    <lineage>
        <taxon>Bacteria</taxon>
        <taxon>Pseudomonadati</taxon>
        <taxon>Pseudomonadota</taxon>
        <taxon>Betaproteobacteria</taxon>
        <taxon>Candidatus Proximibacter</taxon>
    </lineage>
</organism>
<gene>
    <name evidence="3" type="ORF">IPL58_10585</name>
</gene>
<dbReference type="Gene3D" id="3.40.1350.10">
    <property type="match status" value="1"/>
</dbReference>
<dbReference type="PANTHER" id="PTHR34039">
    <property type="entry name" value="UPF0102 PROTEIN YRAN"/>
    <property type="match status" value="1"/>
</dbReference>
<dbReference type="NCBIfam" id="TIGR00252">
    <property type="entry name" value="YraN family protein"/>
    <property type="match status" value="1"/>
</dbReference>
<dbReference type="SUPFAM" id="SSF52980">
    <property type="entry name" value="Restriction endonuclease-like"/>
    <property type="match status" value="1"/>
</dbReference>
<proteinExistence type="inferred from homology"/>
<protein>
    <recommendedName>
        <fullName evidence="2">UPF0102 protein IPL58_10585</fullName>
    </recommendedName>
</protein>